<evidence type="ECO:0000313" key="1">
    <source>
        <dbReference type="EMBL" id="KAI3372136.1"/>
    </source>
</evidence>
<dbReference type="Proteomes" id="UP000831701">
    <property type="component" value="Chromosome 5"/>
</dbReference>
<sequence length="1241" mass="139834">MHLFLLLILQATAAFGQIDPAHCRYALGMEDGRIKDDDITASSQWYETTGPQYARLNREEGDGAWCPEGQLEPSDSQYLQVDLGRLTFLTVVGTQGRYARNSGNEYARAYRLNYSRDGLLWKSWRNRLGNPVMEGNKNAYTSVINDLHPPIITRFVRLIPVTKLSTTVCMRVELYGCPWEDGLISYSAPEGQLMMLPGYPVANLNDSTRLFGGMGQLTDGVVGMDDFLLTRQYHVWPGYDYLGWRNGSLGTQGYVEMEFIFDRQRNFTSMKVHSNNMFSRGVKIFSSVSCWFKPNLFASWEAESVAFKTVLDDRNPSARYVTVPLNRRTAKSLRCRFYFADIWMMFSEVSFQSEDTVLPTQETSPPATEESTMTTTPNTVPTSASPSPSDPPDDVNTPILIGCLVTIILLLVIIIFLILWCQYVCKVLEKAPRRILDAEMTVRLSSCSDTIILQTPPVPPRSGHAPTANTDPHYERVFLLDPQYQNPAVLRNKLPELSQSAEASACGGGYAEPDITQCTPHQCFHSSNAPHYAETDIVRLQGVTGSNMYAVPALTVDSLTRKDISAAEFPRQQLIFREKLGEGQFGEVHLCEAEGLPEFLGEGSPLPDRDGHSVLVAVKQLRADATSQARNDFLKEIKIMSRLNDPNIIRLLCVCVSSDPLCMVTEYMENGDLNMFLSQREIESTLTHANNIPSVSLSDLLHMSVQISSGMKYLASLNFVHRDLATRNCLLDRRLTIKIADFGMSRNLYSSDYYRIQGRAVLPIRWMAWESILLGKFTTASDVWAFGVTLWEIFTLCKEQPYSLLSDEQVIENTGEFFRNQGRQDHVPNKLEISDQRIIFLYGPPLCPPSLFELMMRCWSRDIPDRPTFEGLYQALRPHVNHFLDCARAQDGAGDGDALRRGLTWQHNGQVFSILSGGAQYRPSSRRHTGSPRRGNPVVVVSSGNDTAPAASRGSPRVPAASGAAQLRAMTRQRPQQPAAPGASPPTRREDMMVGDDPYDPYKASNYYPYYNYYNSYYRPRARTPPRHGYGTSYHQNGLPDLVPDPYYIQIATYVQRIPMYNLRCAAEENCLASSSAYSHDYDTRVLLRFPQRVKNQGTADFLPSKPRYAWEWHSCHNHFHSMDEFSLYELLDVHSQRQVAEGHKASFCLEDTSCDPGYYRRFACTSHTQGLSPGCYDTYNADIDCQWIDITDVSPGKYILKVTVNPRQQVPESNFNNNVVRCDVQYTGTAAHVSGCTMTA</sequence>
<accession>A0ACB8WWP2</accession>
<comment type="caution">
    <text evidence="1">The sequence shown here is derived from an EMBL/GenBank/DDBJ whole genome shotgun (WGS) entry which is preliminary data.</text>
</comment>
<keyword evidence="2" id="KW-1185">Reference proteome</keyword>
<proteinExistence type="predicted"/>
<evidence type="ECO:0000313" key="2">
    <source>
        <dbReference type="Proteomes" id="UP000831701"/>
    </source>
</evidence>
<organism evidence="1 2">
    <name type="scientific">Scortum barcoo</name>
    <name type="common">barcoo grunter</name>
    <dbReference type="NCBI Taxonomy" id="214431"/>
    <lineage>
        <taxon>Eukaryota</taxon>
        <taxon>Metazoa</taxon>
        <taxon>Chordata</taxon>
        <taxon>Craniata</taxon>
        <taxon>Vertebrata</taxon>
        <taxon>Euteleostomi</taxon>
        <taxon>Actinopterygii</taxon>
        <taxon>Neopterygii</taxon>
        <taxon>Teleostei</taxon>
        <taxon>Neoteleostei</taxon>
        <taxon>Acanthomorphata</taxon>
        <taxon>Eupercaria</taxon>
        <taxon>Centrarchiformes</taxon>
        <taxon>Terapontoidei</taxon>
        <taxon>Terapontidae</taxon>
        <taxon>Scortum</taxon>
    </lineage>
</organism>
<dbReference type="EMBL" id="CM041535">
    <property type="protein sequence ID" value="KAI3372136.1"/>
    <property type="molecule type" value="Genomic_DNA"/>
</dbReference>
<name>A0ACB8WWP2_9TELE</name>
<reference evidence="1" key="1">
    <citation type="submission" date="2022-04" db="EMBL/GenBank/DDBJ databases">
        <title>Jade perch genome.</title>
        <authorList>
            <person name="Chao B."/>
        </authorList>
    </citation>
    <scope>NUCLEOTIDE SEQUENCE</scope>
    <source>
        <strain evidence="1">CB-2022</strain>
    </source>
</reference>
<protein>
    <submittedName>
        <fullName evidence="1">Uncharacterized protein</fullName>
    </submittedName>
</protein>
<gene>
    <name evidence="1" type="ORF">L3Q82_006993</name>
</gene>